<keyword evidence="2" id="KW-1185">Reference proteome</keyword>
<proteinExistence type="predicted"/>
<evidence type="ECO:0000313" key="2">
    <source>
        <dbReference type="Proteomes" id="UP001054821"/>
    </source>
</evidence>
<name>A0AAD4YQX7_PRUDU</name>
<dbReference type="Proteomes" id="UP001054821">
    <property type="component" value="Chromosome 7"/>
</dbReference>
<organism evidence="1 2">
    <name type="scientific">Prunus dulcis</name>
    <name type="common">Almond</name>
    <name type="synonym">Amygdalus dulcis</name>
    <dbReference type="NCBI Taxonomy" id="3755"/>
    <lineage>
        <taxon>Eukaryota</taxon>
        <taxon>Viridiplantae</taxon>
        <taxon>Streptophyta</taxon>
        <taxon>Embryophyta</taxon>
        <taxon>Tracheophyta</taxon>
        <taxon>Spermatophyta</taxon>
        <taxon>Magnoliopsida</taxon>
        <taxon>eudicotyledons</taxon>
        <taxon>Gunneridae</taxon>
        <taxon>Pentapetalae</taxon>
        <taxon>rosids</taxon>
        <taxon>fabids</taxon>
        <taxon>Rosales</taxon>
        <taxon>Rosaceae</taxon>
        <taxon>Amygdaloideae</taxon>
        <taxon>Amygdaleae</taxon>
        <taxon>Prunus</taxon>
    </lineage>
</organism>
<dbReference type="EMBL" id="JAJFAZ020000007">
    <property type="protein sequence ID" value="KAI5317348.1"/>
    <property type="molecule type" value="Genomic_DNA"/>
</dbReference>
<gene>
    <name evidence="1" type="ORF">L3X38_037055</name>
</gene>
<accession>A0AAD4YQX7</accession>
<comment type="caution">
    <text evidence="1">The sequence shown here is derived from an EMBL/GenBank/DDBJ whole genome shotgun (WGS) entry which is preliminary data.</text>
</comment>
<dbReference type="AlphaFoldDB" id="A0AAD4YQX7"/>
<evidence type="ECO:0000313" key="1">
    <source>
        <dbReference type="EMBL" id="KAI5317348.1"/>
    </source>
</evidence>
<protein>
    <submittedName>
        <fullName evidence="1">Uncharacterized protein</fullName>
    </submittedName>
</protein>
<sequence>MGRNWIHRMDGEASTRCQVMRCLSKDGRTTVNIMGDQRTTEQDEEDNLELPTIEPLKEEVLDPSYPDRKVLVGSLILK</sequence>
<reference evidence="1 2" key="1">
    <citation type="journal article" date="2022" name="G3 (Bethesda)">
        <title>Whole-genome sequence and methylome profiling of the almond [Prunus dulcis (Mill.) D.A. Webb] cultivar 'Nonpareil'.</title>
        <authorList>
            <person name="D'Amico-Willman K.M."/>
            <person name="Ouma W.Z."/>
            <person name="Meulia T."/>
            <person name="Sideli G.M."/>
            <person name="Gradziel T.M."/>
            <person name="Fresnedo-Ramirez J."/>
        </authorList>
    </citation>
    <scope>NUCLEOTIDE SEQUENCE [LARGE SCALE GENOMIC DNA]</scope>
    <source>
        <strain evidence="1">Clone GOH B32 T37-40</strain>
    </source>
</reference>